<feature type="compositionally biased region" description="Basic and acidic residues" evidence="14">
    <location>
        <begin position="8"/>
        <end position="18"/>
    </location>
</feature>
<evidence type="ECO:0000256" key="12">
    <source>
        <dbReference type="PROSITE-ProRule" id="PRU10141"/>
    </source>
</evidence>
<dbReference type="GO" id="GO:0032161">
    <property type="term" value="C:cleavage apparatus septin structure"/>
    <property type="evidence" value="ECO:0007669"/>
    <property type="project" value="UniProtKB-ARBA"/>
</dbReference>
<keyword evidence="17" id="KW-1185">Reference proteome</keyword>
<feature type="compositionally biased region" description="Basic residues" evidence="14">
    <location>
        <begin position="388"/>
        <end position="401"/>
    </location>
</feature>
<dbReference type="EMBL" id="FQNF01000085">
    <property type="protein sequence ID" value="SGZ41189.1"/>
    <property type="molecule type" value="Genomic_DNA"/>
</dbReference>
<comment type="subcellular location">
    <subcellularLocation>
        <location evidence="1">Bud neck</location>
    </subcellularLocation>
</comment>
<comment type="similarity">
    <text evidence="2">Belongs to the protein kinase superfamily. CAMK Ser/Thr protein kinase family. NIM1 subfamily.</text>
</comment>
<feature type="domain" description="Protein kinase" evidence="15">
    <location>
        <begin position="25"/>
        <end position="294"/>
    </location>
</feature>
<dbReference type="GO" id="GO:0044879">
    <property type="term" value="P:mitotic morphogenesis checkpoint signaling"/>
    <property type="evidence" value="ECO:0007669"/>
    <property type="project" value="UniProtKB-ARBA"/>
</dbReference>
<feature type="region of interest" description="Disordered" evidence="14">
    <location>
        <begin position="937"/>
        <end position="958"/>
    </location>
</feature>
<keyword evidence="9 12" id="KW-0067">ATP-binding</keyword>
<evidence type="ECO:0000256" key="9">
    <source>
        <dbReference type="ARBA" id="ARBA00022840"/>
    </source>
</evidence>
<name>A0A1L0CQA6_9ASCO</name>
<dbReference type="SUPFAM" id="SSF56112">
    <property type="entry name" value="Protein kinase-like (PK-like)"/>
    <property type="match status" value="1"/>
</dbReference>
<dbReference type="InterPro" id="IPR000719">
    <property type="entry name" value="Prot_kinase_dom"/>
</dbReference>
<organism evidence="16 17">
    <name type="scientific">Hanseniaspora guilliermondii</name>
    <dbReference type="NCBI Taxonomy" id="56406"/>
    <lineage>
        <taxon>Eukaryota</taxon>
        <taxon>Fungi</taxon>
        <taxon>Dikarya</taxon>
        <taxon>Ascomycota</taxon>
        <taxon>Saccharomycotina</taxon>
        <taxon>Saccharomycetes</taxon>
        <taxon>Saccharomycodales</taxon>
        <taxon>Saccharomycodaceae</taxon>
        <taxon>Hanseniaspora</taxon>
    </lineage>
</organism>
<dbReference type="PROSITE" id="PS00107">
    <property type="entry name" value="PROTEIN_KINASE_ATP"/>
    <property type="match status" value="1"/>
</dbReference>
<dbReference type="InterPro" id="IPR017441">
    <property type="entry name" value="Protein_kinase_ATP_BS"/>
</dbReference>
<dbReference type="EC" id="2.7.11.1" evidence="3"/>
<keyword evidence="5" id="KW-0597">Phosphoprotein</keyword>
<dbReference type="OrthoDB" id="504170at2759"/>
<dbReference type="Gene3D" id="3.30.310.220">
    <property type="entry name" value="Fungal kinase associated-1 domain"/>
    <property type="match status" value="1"/>
</dbReference>
<keyword evidence="7 12" id="KW-0547">Nucleotide-binding</keyword>
<evidence type="ECO:0000256" key="5">
    <source>
        <dbReference type="ARBA" id="ARBA00022553"/>
    </source>
</evidence>
<reference evidence="17" key="1">
    <citation type="submission" date="2016-11" db="EMBL/GenBank/DDBJ databases">
        <authorList>
            <person name="Guldener U."/>
        </authorList>
    </citation>
    <scope>NUCLEOTIDE SEQUENCE [LARGE SCALE GENOMIC DNA]</scope>
</reference>
<dbReference type="FunFam" id="1.10.510.10:FF:000394">
    <property type="entry name" value="Serine/threonine-protein kinase HSL1"/>
    <property type="match status" value="1"/>
</dbReference>
<gene>
    <name evidence="16" type="ORF">HGUI_03389</name>
</gene>
<dbReference type="GO" id="GO:0004674">
    <property type="term" value="F:protein serine/threonine kinase activity"/>
    <property type="evidence" value="ECO:0007669"/>
    <property type="project" value="UniProtKB-KW"/>
</dbReference>
<evidence type="ECO:0000256" key="6">
    <source>
        <dbReference type="ARBA" id="ARBA00022679"/>
    </source>
</evidence>
<comment type="catalytic activity">
    <reaction evidence="10">
        <text>L-threonyl-[protein] + ATP = O-phospho-L-threonyl-[protein] + ADP + H(+)</text>
        <dbReference type="Rhea" id="RHEA:46608"/>
        <dbReference type="Rhea" id="RHEA-COMP:11060"/>
        <dbReference type="Rhea" id="RHEA-COMP:11605"/>
        <dbReference type="ChEBI" id="CHEBI:15378"/>
        <dbReference type="ChEBI" id="CHEBI:30013"/>
        <dbReference type="ChEBI" id="CHEBI:30616"/>
        <dbReference type="ChEBI" id="CHEBI:61977"/>
        <dbReference type="ChEBI" id="CHEBI:456216"/>
        <dbReference type="EC" id="2.7.11.1"/>
    </reaction>
</comment>
<evidence type="ECO:0000313" key="16">
    <source>
        <dbReference type="EMBL" id="SGZ41189.1"/>
    </source>
</evidence>
<feature type="compositionally biased region" description="Polar residues" evidence="14">
    <location>
        <begin position="402"/>
        <end position="423"/>
    </location>
</feature>
<feature type="region of interest" description="Disordered" evidence="14">
    <location>
        <begin position="741"/>
        <end position="800"/>
    </location>
</feature>
<proteinExistence type="inferred from homology"/>
<feature type="compositionally biased region" description="Low complexity" evidence="14">
    <location>
        <begin position="452"/>
        <end position="466"/>
    </location>
</feature>
<keyword evidence="8" id="KW-0418">Kinase</keyword>
<keyword evidence="4" id="KW-0723">Serine/threonine-protein kinase</keyword>
<dbReference type="PANTHER" id="PTHR24346:SF110">
    <property type="entry name" value="NON-SPECIFIC SERINE_THREONINE PROTEIN KINASE"/>
    <property type="match status" value="1"/>
</dbReference>
<dbReference type="InterPro" id="IPR031850">
    <property type="entry name" value="Fungal_KA1_dom"/>
</dbReference>
<evidence type="ECO:0000256" key="14">
    <source>
        <dbReference type="SAM" id="MobiDB-lite"/>
    </source>
</evidence>
<evidence type="ECO:0000256" key="8">
    <source>
        <dbReference type="ARBA" id="ARBA00022777"/>
    </source>
</evidence>
<dbReference type="SMART" id="SM00220">
    <property type="entry name" value="S_TKc"/>
    <property type="match status" value="1"/>
</dbReference>
<feature type="compositionally biased region" description="Basic and acidic residues" evidence="14">
    <location>
        <begin position="756"/>
        <end position="797"/>
    </location>
</feature>
<evidence type="ECO:0000256" key="11">
    <source>
        <dbReference type="ARBA" id="ARBA00048679"/>
    </source>
</evidence>
<dbReference type="Pfam" id="PF00069">
    <property type="entry name" value="Pkinase"/>
    <property type="match status" value="1"/>
</dbReference>
<protein>
    <recommendedName>
        <fullName evidence="3">non-specific serine/threonine protein kinase</fullName>
        <ecNumber evidence="3">2.7.11.1</ecNumber>
    </recommendedName>
</protein>
<dbReference type="Gene3D" id="1.10.510.10">
    <property type="entry name" value="Transferase(Phosphotransferase) domain 1"/>
    <property type="match status" value="1"/>
</dbReference>
<accession>A0A1L0CQA6</accession>
<dbReference type="PANTHER" id="PTHR24346">
    <property type="entry name" value="MAP/MICROTUBULE AFFINITY-REGULATING KINASE"/>
    <property type="match status" value="1"/>
</dbReference>
<comment type="catalytic activity">
    <reaction evidence="11">
        <text>L-seryl-[protein] + ATP = O-phospho-L-seryl-[protein] + ADP + H(+)</text>
        <dbReference type="Rhea" id="RHEA:17989"/>
        <dbReference type="Rhea" id="RHEA-COMP:9863"/>
        <dbReference type="Rhea" id="RHEA-COMP:11604"/>
        <dbReference type="ChEBI" id="CHEBI:15378"/>
        <dbReference type="ChEBI" id="CHEBI:29999"/>
        <dbReference type="ChEBI" id="CHEBI:30616"/>
        <dbReference type="ChEBI" id="CHEBI:83421"/>
        <dbReference type="ChEBI" id="CHEBI:456216"/>
        <dbReference type="EC" id="2.7.11.1"/>
    </reaction>
</comment>
<dbReference type="GO" id="GO:0005524">
    <property type="term" value="F:ATP binding"/>
    <property type="evidence" value="ECO:0007669"/>
    <property type="project" value="UniProtKB-UniRule"/>
</dbReference>
<feature type="compositionally biased region" description="Acidic residues" evidence="14">
    <location>
        <begin position="838"/>
        <end position="856"/>
    </location>
</feature>
<feature type="region of interest" description="Disordered" evidence="14">
    <location>
        <begin position="1"/>
        <end position="21"/>
    </location>
</feature>
<dbReference type="Proteomes" id="UP000183365">
    <property type="component" value="Unassembled WGS sequence"/>
</dbReference>
<evidence type="ECO:0000259" key="15">
    <source>
        <dbReference type="PROSITE" id="PS50011"/>
    </source>
</evidence>
<dbReference type="PROSITE" id="PS00108">
    <property type="entry name" value="PROTEIN_KINASE_ST"/>
    <property type="match status" value="1"/>
</dbReference>
<evidence type="ECO:0000313" key="17">
    <source>
        <dbReference type="Proteomes" id="UP000183365"/>
    </source>
</evidence>
<feature type="coiled-coil region" evidence="13">
    <location>
        <begin position="1088"/>
        <end position="1115"/>
    </location>
</feature>
<dbReference type="GO" id="GO:0000399">
    <property type="term" value="C:cellular bud neck septin structure"/>
    <property type="evidence" value="ECO:0007669"/>
    <property type="project" value="UniProtKB-ARBA"/>
</dbReference>
<keyword evidence="13" id="KW-0175">Coiled coil</keyword>
<feature type="compositionally biased region" description="Low complexity" evidence="14">
    <location>
        <begin position="424"/>
        <end position="436"/>
    </location>
</feature>
<dbReference type="VEuPathDB" id="FungiDB:HGUI_03389"/>
<dbReference type="Pfam" id="PF16797">
    <property type="entry name" value="Fungal_KA1"/>
    <property type="match status" value="1"/>
</dbReference>
<evidence type="ECO:0000256" key="2">
    <source>
        <dbReference type="ARBA" id="ARBA00010791"/>
    </source>
</evidence>
<dbReference type="PROSITE" id="PS50011">
    <property type="entry name" value="PROTEIN_KINASE_DOM"/>
    <property type="match status" value="1"/>
</dbReference>
<feature type="coiled-coil region" evidence="13">
    <location>
        <begin position="612"/>
        <end position="677"/>
    </location>
</feature>
<dbReference type="InterPro" id="IPR011009">
    <property type="entry name" value="Kinase-like_dom_sf"/>
</dbReference>
<keyword evidence="6" id="KW-0808">Transferase</keyword>
<sequence length="1252" mass="143873">MSTIQEQEQFHHSREATDTSKIGPWKMAETIGFGSSGKVRLAIHERTGQQAAVKIVSKSLFMAHQNTTSTVAGGNEDKDFLPYGIEREIIIMKLLNHPNVLRLYDVWETETDLFMVLEYVEKGELFKLLVERGPLTEREAVRFFRQIIIGISYCHALGIAHRDLKPENLLLDHKSNIKIADFGMAALETKDKLLETSCGSPHYASPEIVSGLPYQGFESDVWSCGVILYALLTGVLPFDEENGDIRQILLKVQAGRFYMPENISKEAQDLLSRILTVDPKQRIGTRDILKHPLLKKYPSIKDSMSIRNLPREDTYLNPLADGADIDPSILNNLVVLWNGKDRQEIIKSLKEPKANLEKTFYGLLYNFKVGIQQQHKMLMADDETVMNKRSKKRTSPQKQKRYSSSTLSFSGLPKSQSKRLSQISTSSVGRKSSVSRPTSQYLTNQKHLHTPSSTSSSNSNDVTSGSLGSTPLKRNGTLTYVVDDGLSPSRDPPPPPMETPKDLQPEQIEEAVANKRISKSISKRLSRNISRNSLISLNQETMFNNSPEKNNIEYSTLGQTSRQGKRSSLTTKLISTYAKLTTLQESDWGYIETETRRTSQSFAHLIDEVFEYEMLEKERKKMMKEKMMKERELKKREEELRKEIEEKERVLREEQHKRELAEKREREKLESENLKREKCLKVMVYERKLEGRLAKTRERLEYLKGLLNEESLDMLKEINLDEYMNDEASISDFDEEIEELVDDNGSSFTIDDYEKDEPSHDEDIPKEKEEDDSEKTIENNDEVNKRSVSEPTKHSLPEDVANLQKRAFSLSTRPVSRLDPGIYGYESSTNNSKTMLPEESEEESEFESDEEETTVYDEAEVERRMMESLRRSKFLGSQFDLAMKLASTGLSSTSTKAAKRRSLLAIQSQYGGNVMKKKRHSMKRKSARKSLTKKKDLLISDDGDTPLDESKAVSNGTEDDNTVLVHELENKGDEKNKLSDVVIPKVLKNAENEKRMSLLSTFSSTNLSKHLDAGDKDEEKFLFEDKNYEEDGEVEIVEKMDGEIVKSRSSQMRLNFADRFTGSDEEEVEEIKLPELPPVDQTKTVRNSLMLEEKLKENERRLNETQERKEEKKIVLPKKNDVVKQTVQRKKSGIFRIFTPSGEVDEEEKKIKYGDEYDKDLLRKIYYQFKEWEKSKFGLKHIETDGKTFIKGGISNENVLSLRSTAFELTIKDNHIRLKKLSGSKKSFNRFSKELEKMVKIKKFVPTNIYME</sequence>
<feature type="binding site" evidence="12">
    <location>
        <position position="54"/>
    </location>
    <ligand>
        <name>ATP</name>
        <dbReference type="ChEBI" id="CHEBI:30616"/>
    </ligand>
</feature>
<evidence type="ECO:0000256" key="13">
    <source>
        <dbReference type="SAM" id="Coils"/>
    </source>
</evidence>
<evidence type="ECO:0000256" key="4">
    <source>
        <dbReference type="ARBA" id="ARBA00022527"/>
    </source>
</evidence>
<evidence type="ECO:0000256" key="3">
    <source>
        <dbReference type="ARBA" id="ARBA00012513"/>
    </source>
</evidence>
<feature type="region of interest" description="Disordered" evidence="14">
    <location>
        <begin position="385"/>
        <end position="505"/>
    </location>
</feature>
<feature type="region of interest" description="Disordered" evidence="14">
    <location>
        <begin position="818"/>
        <end position="856"/>
    </location>
</feature>
<evidence type="ECO:0000256" key="7">
    <source>
        <dbReference type="ARBA" id="ARBA00022741"/>
    </source>
</evidence>
<evidence type="ECO:0000256" key="10">
    <source>
        <dbReference type="ARBA" id="ARBA00047899"/>
    </source>
</evidence>
<dbReference type="AlphaFoldDB" id="A0A1L0CQA6"/>
<dbReference type="InterPro" id="IPR008271">
    <property type="entry name" value="Ser/Thr_kinase_AS"/>
</dbReference>
<dbReference type="GO" id="GO:0005940">
    <property type="term" value="C:septin ring"/>
    <property type="evidence" value="ECO:0007669"/>
    <property type="project" value="UniProtKB-ARBA"/>
</dbReference>
<evidence type="ECO:0000256" key="1">
    <source>
        <dbReference type="ARBA" id="ARBA00004266"/>
    </source>
</evidence>
<dbReference type="InterPro" id="IPR043024">
    <property type="entry name" value="KA1_sf_fungal"/>
</dbReference>